<protein>
    <recommendedName>
        <fullName evidence="2">AB hydrolase-1 domain-containing protein</fullName>
    </recommendedName>
</protein>
<comment type="caution">
    <text evidence="3">The sequence shown here is derived from an EMBL/GenBank/DDBJ whole genome shotgun (WGS) entry which is preliminary data.</text>
</comment>
<dbReference type="EMBL" id="WBOT01000001">
    <property type="protein sequence ID" value="KAB2335723.1"/>
    <property type="molecule type" value="Genomic_DNA"/>
</dbReference>
<accession>A0A7V7RQI1</accession>
<dbReference type="InterPro" id="IPR000073">
    <property type="entry name" value="AB_hydrolase_1"/>
</dbReference>
<dbReference type="AlphaFoldDB" id="A0A7V7RQI1"/>
<evidence type="ECO:0000256" key="1">
    <source>
        <dbReference type="SAM" id="SignalP"/>
    </source>
</evidence>
<keyword evidence="1" id="KW-0732">Signal</keyword>
<feature type="domain" description="AB hydrolase-1" evidence="2">
    <location>
        <begin position="60"/>
        <end position="199"/>
    </location>
</feature>
<gene>
    <name evidence="3" type="ORF">F7732_03925</name>
</gene>
<dbReference type="SUPFAM" id="SSF53474">
    <property type="entry name" value="alpha/beta-Hydrolases"/>
    <property type="match status" value="1"/>
</dbReference>
<organism evidence="3 4">
    <name type="scientific">Bacillus mesophilum</name>
    <dbReference type="NCBI Taxonomy" id="1071718"/>
    <lineage>
        <taxon>Bacteria</taxon>
        <taxon>Bacillati</taxon>
        <taxon>Bacillota</taxon>
        <taxon>Bacilli</taxon>
        <taxon>Bacillales</taxon>
        <taxon>Bacillaceae</taxon>
        <taxon>Bacillus</taxon>
    </lineage>
</organism>
<dbReference type="Pfam" id="PF00561">
    <property type="entry name" value="Abhydrolase_1"/>
    <property type="match status" value="1"/>
</dbReference>
<name>A0A7V7RQI1_9BACI</name>
<dbReference type="RefSeq" id="WP_151572334.1">
    <property type="nucleotide sequence ID" value="NZ_WBOT01000001.1"/>
</dbReference>
<feature type="signal peptide" evidence="1">
    <location>
        <begin position="1"/>
        <end position="25"/>
    </location>
</feature>
<dbReference type="InterPro" id="IPR029058">
    <property type="entry name" value="AB_hydrolase_fold"/>
</dbReference>
<evidence type="ECO:0000313" key="3">
    <source>
        <dbReference type="EMBL" id="KAB2335723.1"/>
    </source>
</evidence>
<dbReference type="Gene3D" id="3.40.50.1820">
    <property type="entry name" value="alpha/beta hydrolase"/>
    <property type="match status" value="1"/>
</dbReference>
<evidence type="ECO:0000259" key="2">
    <source>
        <dbReference type="Pfam" id="PF00561"/>
    </source>
</evidence>
<keyword evidence="4" id="KW-1185">Reference proteome</keyword>
<dbReference type="OrthoDB" id="9765872at2"/>
<feature type="chain" id="PRO_5030606896" description="AB hydrolase-1 domain-containing protein" evidence="1">
    <location>
        <begin position="26"/>
        <end position="515"/>
    </location>
</feature>
<evidence type="ECO:0000313" key="4">
    <source>
        <dbReference type="Proteomes" id="UP000441354"/>
    </source>
</evidence>
<proteinExistence type="predicted"/>
<reference evidence="3 4" key="1">
    <citation type="journal article" date="2014" name="Arch. Microbiol.">
        <title>Bacillus mesophilum sp. nov., strain IITR-54T, a novel 4-chlorobiphenyl dechlorinating bacterium.</title>
        <authorList>
            <person name="Manickam N."/>
            <person name="Singh N.K."/>
            <person name="Bajaj A."/>
            <person name="Kumar R.M."/>
            <person name="Kaur G."/>
            <person name="Kaur N."/>
            <person name="Bala M."/>
            <person name="Kumar A."/>
            <person name="Mayilraj S."/>
        </authorList>
    </citation>
    <scope>NUCLEOTIDE SEQUENCE [LARGE SCALE GENOMIC DNA]</scope>
    <source>
        <strain evidence="3 4">IITR-54</strain>
    </source>
</reference>
<sequence>MRKPLFIAVLFAVLLFALSPARSSASTIQPMGKLNPPDESFTPGEWFLGNTPPNVEKNKPPIVFVQGRNGSASSWYGETEHHGVNDMYTKAYEAGYRTVFVQLHDAAGNGSATQYDNGELLAEMLAEISDHFSGQKVNIVAHSKGGPDTQAALVHFDAHHYVGKVITLGSPHHGTHLADLANSWYAGWLSSLLGQDDEGTVSLQTGEMAEFRANTDAHANVRKNAYYTVAGTNRGPAFSALWMGGQYLASHGANDGLVNDWSTKLPYATHLFTDSSLDHDHIRFGGKVFSRIEPYLRNSAIASAQTLKLQKPSPITDISSEFIHGAPLQKQKKVKVPFYMDGSAKPSFQLYSRSKDLNASLVSPSGNIYRKSNIPTQEYSIFHGAQQSAFADVTAEEGEWTLQVTTQEENDAYFFIGNLNERDQYSLSLPGKMEEGENSLALYSPSKLKNVHYHVKVINETGKLVTEKTTNDVQKLISNIRSSGVYNMTIDVTGKNTQGKKITRTIVRSVYIEKE</sequence>
<dbReference type="Proteomes" id="UP000441354">
    <property type="component" value="Unassembled WGS sequence"/>
</dbReference>